<feature type="region of interest" description="Disordered" evidence="1">
    <location>
        <begin position="71"/>
        <end position="109"/>
    </location>
</feature>
<proteinExistence type="predicted"/>
<evidence type="ECO:0000313" key="4">
    <source>
        <dbReference type="Proteomes" id="UP000603453"/>
    </source>
</evidence>
<dbReference type="Gene3D" id="3.10.20.90">
    <property type="entry name" value="Phosphatidylinositol 3-kinase Catalytic Subunit, Chain A, domain 1"/>
    <property type="match status" value="2"/>
</dbReference>
<organism evidence="3 4">
    <name type="scientific">Mucor saturninus</name>
    <dbReference type="NCBI Taxonomy" id="64648"/>
    <lineage>
        <taxon>Eukaryota</taxon>
        <taxon>Fungi</taxon>
        <taxon>Fungi incertae sedis</taxon>
        <taxon>Mucoromycota</taxon>
        <taxon>Mucoromycotina</taxon>
        <taxon>Mucoromycetes</taxon>
        <taxon>Mucorales</taxon>
        <taxon>Mucorineae</taxon>
        <taxon>Mucoraceae</taxon>
        <taxon>Mucor</taxon>
    </lineage>
</organism>
<gene>
    <name evidence="3" type="ORF">INT47_004878</name>
</gene>
<dbReference type="SUPFAM" id="SSF54236">
    <property type="entry name" value="Ubiquitin-like"/>
    <property type="match status" value="2"/>
</dbReference>
<dbReference type="Pfam" id="PF01161">
    <property type="entry name" value="PBP"/>
    <property type="match status" value="1"/>
</dbReference>
<protein>
    <recommendedName>
        <fullName evidence="2">Ubiquitin-like domain-containing protein</fullName>
    </recommendedName>
</protein>
<dbReference type="InterPro" id="IPR029071">
    <property type="entry name" value="Ubiquitin-like_domsf"/>
</dbReference>
<dbReference type="InterPro" id="IPR035810">
    <property type="entry name" value="PEBP_euk"/>
</dbReference>
<dbReference type="Gene3D" id="3.90.280.10">
    <property type="entry name" value="PEBP-like"/>
    <property type="match status" value="1"/>
</dbReference>
<keyword evidence="4" id="KW-1185">Reference proteome</keyword>
<dbReference type="InterPro" id="IPR036610">
    <property type="entry name" value="PEBP-like_sf"/>
</dbReference>
<feature type="compositionally biased region" description="Acidic residues" evidence="1">
    <location>
        <begin position="93"/>
        <end position="109"/>
    </location>
</feature>
<dbReference type="SUPFAM" id="SSF49777">
    <property type="entry name" value="PEBP-like"/>
    <property type="match status" value="1"/>
</dbReference>
<reference evidence="3" key="1">
    <citation type="submission" date="2020-12" db="EMBL/GenBank/DDBJ databases">
        <title>Metabolic potential, ecology and presence of endohyphal bacteria is reflected in genomic diversity of Mucoromycotina.</title>
        <authorList>
            <person name="Muszewska A."/>
            <person name="Okrasinska A."/>
            <person name="Steczkiewicz K."/>
            <person name="Drgas O."/>
            <person name="Orlowska M."/>
            <person name="Perlinska-Lenart U."/>
            <person name="Aleksandrzak-Piekarczyk T."/>
            <person name="Szatraj K."/>
            <person name="Zielenkiewicz U."/>
            <person name="Pilsyk S."/>
            <person name="Malc E."/>
            <person name="Mieczkowski P."/>
            <person name="Kruszewska J.S."/>
            <person name="Biernat P."/>
            <person name="Pawlowska J."/>
        </authorList>
    </citation>
    <scope>NUCLEOTIDE SEQUENCE</scope>
    <source>
        <strain evidence="3">WA0000017839</strain>
    </source>
</reference>
<dbReference type="Proteomes" id="UP000603453">
    <property type="component" value="Unassembled WGS sequence"/>
</dbReference>
<dbReference type="CDD" id="cd17080">
    <property type="entry name" value="Ubl_SLD2_Esc2_like"/>
    <property type="match status" value="1"/>
</dbReference>
<sequence>MGLMDSDSEDEAPKKKTTKPTPRKSSPVRNMAPTKEAETQENNDQDIINNNISTTAKYIAAAEALMAQPIGKASREQPKKKPTATKHSSQVDDLIELSDEEEEREEEIAMPGTDIEDLDPELAALMNESTTTSSTQPLKVTVRLHYVHSLEVTTERAQEILKSLMKPVKVILMDNEQFRKVLDSYCAKKNLKSSDVVLTYNDDQIFLSGTPAGLGMDDTQIYNMHVYSTQSYSAMLEKKKQQKLERMNRYAAKQVEEDDYEEEDIVPSAPPVEDSESEKILLKLRGKDKKDITLRVRPTATLSSLLNSYKQHAGVTGNVNLSFEGEVLDLDLTIEDTELEDEDLIEVVQDEFWDDSRYRISMKATFIFTLKNMKVTFILLSTAASFFLGTVHALDAKKIKAELMKGQIIPDGTLCLPFDDFEPTADFSVTYGEDILLENGDALQSEITITAPRISFTPKNDTEYTLAMINLDSNASQIVHWMTSNIHGKDLESGNQLATYRGPILPPGSANHRVVYALFEQENKNAVIPALEDRKFFNVKTFAAENNLKLVNAAYFYAQPREFVETTQQDIKQTGLLGSLFDNIGDLVDDLDDIVGINIGNDYDDDYDYDDDDDDDDEDEDDDDGRNGLHIGIDLNDGVHIGVGRGRDGKISSVVRSSARPTAAPRSSGRSSEASRSNSKPRPTGKSDPPSRSSKSSNKSASKSSKSSNKSASRSKGSSSYHYHYSYSSHYSSHSGSAPTPN</sequence>
<name>A0A8H7QRQ5_9FUNG</name>
<evidence type="ECO:0000256" key="1">
    <source>
        <dbReference type="SAM" id="MobiDB-lite"/>
    </source>
</evidence>
<dbReference type="CDD" id="cd01763">
    <property type="entry name" value="Ubl_SUMO_like"/>
    <property type="match status" value="1"/>
</dbReference>
<dbReference type="Pfam" id="PF11976">
    <property type="entry name" value="Rad60-SLD"/>
    <property type="match status" value="1"/>
</dbReference>
<feature type="compositionally biased region" description="Low complexity" evidence="1">
    <location>
        <begin position="691"/>
        <end position="742"/>
    </location>
</feature>
<dbReference type="EMBL" id="JAEPRD010000143">
    <property type="protein sequence ID" value="KAG2196575.1"/>
    <property type="molecule type" value="Genomic_DNA"/>
</dbReference>
<accession>A0A8H7QRQ5</accession>
<dbReference type="AlphaFoldDB" id="A0A8H7QRQ5"/>
<evidence type="ECO:0000313" key="3">
    <source>
        <dbReference type="EMBL" id="KAG2196575.1"/>
    </source>
</evidence>
<feature type="compositionally biased region" description="Low complexity" evidence="1">
    <location>
        <begin position="656"/>
        <end position="678"/>
    </location>
</feature>
<feature type="domain" description="Ubiquitin-like" evidence="2">
    <location>
        <begin position="280"/>
        <end position="348"/>
    </location>
</feature>
<feature type="compositionally biased region" description="Acidic residues" evidence="1">
    <location>
        <begin position="602"/>
        <end position="624"/>
    </location>
</feature>
<dbReference type="InterPro" id="IPR022617">
    <property type="entry name" value="Rad60/SUMO-like_dom"/>
</dbReference>
<dbReference type="PROSITE" id="PS50053">
    <property type="entry name" value="UBIQUITIN_2"/>
    <property type="match status" value="1"/>
</dbReference>
<dbReference type="PANTHER" id="PTHR11362">
    <property type="entry name" value="PHOSPHATIDYLETHANOLAMINE-BINDING PROTEIN"/>
    <property type="match status" value="1"/>
</dbReference>
<dbReference type="PANTHER" id="PTHR11362:SF82">
    <property type="entry name" value="PHOSPHATIDYLETHANOLAMINE-BINDING PROTEIN 4"/>
    <property type="match status" value="1"/>
</dbReference>
<dbReference type="InterPro" id="IPR000626">
    <property type="entry name" value="Ubiquitin-like_dom"/>
</dbReference>
<feature type="compositionally biased region" description="Acidic residues" evidence="1">
    <location>
        <begin position="1"/>
        <end position="10"/>
    </location>
</feature>
<feature type="region of interest" description="Disordered" evidence="1">
    <location>
        <begin position="602"/>
        <end position="742"/>
    </location>
</feature>
<dbReference type="CDD" id="cd00866">
    <property type="entry name" value="PEBP_euk"/>
    <property type="match status" value="1"/>
</dbReference>
<comment type="caution">
    <text evidence="3">The sequence shown here is derived from an EMBL/GenBank/DDBJ whole genome shotgun (WGS) entry which is preliminary data.</text>
</comment>
<dbReference type="OrthoDB" id="2506647at2759"/>
<dbReference type="InterPro" id="IPR008914">
    <property type="entry name" value="PEBP"/>
</dbReference>
<evidence type="ECO:0000259" key="2">
    <source>
        <dbReference type="PROSITE" id="PS50053"/>
    </source>
</evidence>
<feature type="region of interest" description="Disordered" evidence="1">
    <location>
        <begin position="1"/>
        <end position="49"/>
    </location>
</feature>